<dbReference type="InterPro" id="IPR005644">
    <property type="entry name" value="NolW-like"/>
</dbReference>
<evidence type="ECO:0008006" key="11">
    <source>
        <dbReference type="Google" id="ProtNLM"/>
    </source>
</evidence>
<evidence type="ECO:0000256" key="1">
    <source>
        <dbReference type="ARBA" id="ARBA00004370"/>
    </source>
</evidence>
<feature type="domain" description="NolW-like" evidence="8">
    <location>
        <begin position="343"/>
        <end position="402"/>
    </location>
</feature>
<evidence type="ECO:0000256" key="3">
    <source>
        <dbReference type="ARBA" id="ARBA00023136"/>
    </source>
</evidence>
<proteinExistence type="inferred from homology"/>
<evidence type="ECO:0000259" key="8">
    <source>
        <dbReference type="Pfam" id="PF03958"/>
    </source>
</evidence>
<accession>A0A2N5ZKX5</accession>
<comment type="caution">
    <text evidence="9">The sequence shown here is derived from an EMBL/GenBank/DDBJ whole genome shotgun (WGS) entry which is preliminary data.</text>
</comment>
<evidence type="ECO:0000313" key="10">
    <source>
        <dbReference type="Proteomes" id="UP000234857"/>
    </source>
</evidence>
<evidence type="ECO:0000256" key="2">
    <source>
        <dbReference type="ARBA" id="ARBA00022729"/>
    </source>
</evidence>
<dbReference type="Gene3D" id="3.30.1370.130">
    <property type="match status" value="1"/>
</dbReference>
<dbReference type="AlphaFoldDB" id="A0A2N5ZKX5"/>
<dbReference type="PRINTS" id="PR00811">
    <property type="entry name" value="BCTERIALGSPD"/>
</dbReference>
<feature type="chain" id="PRO_5014717302" description="NolW-like domain-containing protein" evidence="6">
    <location>
        <begin position="20"/>
        <end position="730"/>
    </location>
</feature>
<feature type="domain" description="Type II/III secretion system secretin-like" evidence="7">
    <location>
        <begin position="548"/>
        <end position="706"/>
    </location>
</feature>
<evidence type="ECO:0000256" key="5">
    <source>
        <dbReference type="RuleBase" id="RU004004"/>
    </source>
</evidence>
<evidence type="ECO:0000256" key="6">
    <source>
        <dbReference type="SAM" id="SignalP"/>
    </source>
</evidence>
<dbReference type="InterPro" id="IPR050810">
    <property type="entry name" value="Bact_Secretion_Sys_Channel"/>
</dbReference>
<dbReference type="Pfam" id="PF00263">
    <property type="entry name" value="Secretin"/>
    <property type="match status" value="1"/>
</dbReference>
<dbReference type="PANTHER" id="PTHR30332">
    <property type="entry name" value="PROBABLE GENERAL SECRETION PATHWAY PROTEIN D"/>
    <property type="match status" value="1"/>
</dbReference>
<feature type="domain" description="NolW-like" evidence="8">
    <location>
        <begin position="410"/>
        <end position="475"/>
    </location>
</feature>
<dbReference type="GO" id="GO:0009306">
    <property type="term" value="P:protein secretion"/>
    <property type="evidence" value="ECO:0007669"/>
    <property type="project" value="InterPro"/>
</dbReference>
<dbReference type="InterPro" id="IPR038591">
    <property type="entry name" value="NolW-like_sf"/>
</dbReference>
<feature type="signal peptide" evidence="6">
    <location>
        <begin position="1"/>
        <end position="19"/>
    </location>
</feature>
<dbReference type="GO" id="GO:0015627">
    <property type="term" value="C:type II protein secretion system complex"/>
    <property type="evidence" value="ECO:0007669"/>
    <property type="project" value="TreeGrafter"/>
</dbReference>
<dbReference type="PANTHER" id="PTHR30332:SF24">
    <property type="entry name" value="SECRETIN GSPD-RELATED"/>
    <property type="match status" value="1"/>
</dbReference>
<dbReference type="Pfam" id="PF03958">
    <property type="entry name" value="Secretin_N"/>
    <property type="match status" value="2"/>
</dbReference>
<comment type="similarity">
    <text evidence="4">Belongs to the bacterial secretin family.</text>
</comment>
<organism evidence="9 10">
    <name type="scientific">Muiribacterium halophilum</name>
    <dbReference type="NCBI Taxonomy" id="2053465"/>
    <lineage>
        <taxon>Bacteria</taxon>
        <taxon>Candidatus Muiribacteriota</taxon>
        <taxon>Candidatus Muiribacteriia</taxon>
        <taxon>Candidatus Muiribacteriales</taxon>
        <taxon>Candidatus Muiribacteriaceae</taxon>
        <taxon>Candidatus Muiribacterium</taxon>
    </lineage>
</organism>
<keyword evidence="3" id="KW-0472">Membrane</keyword>
<protein>
    <recommendedName>
        <fullName evidence="11">NolW-like domain-containing protein</fullName>
    </recommendedName>
</protein>
<dbReference type="GO" id="GO:0009279">
    <property type="term" value="C:cell outer membrane"/>
    <property type="evidence" value="ECO:0007669"/>
    <property type="project" value="UniProtKB-SubCell"/>
</dbReference>
<evidence type="ECO:0000313" key="9">
    <source>
        <dbReference type="EMBL" id="PLX19358.1"/>
    </source>
</evidence>
<comment type="subcellular location">
    <subcellularLocation>
        <location evidence="5">Cell outer membrane</location>
    </subcellularLocation>
    <subcellularLocation>
        <location evidence="1">Membrane</location>
    </subcellularLocation>
</comment>
<dbReference type="Gene3D" id="3.30.1370.120">
    <property type="match status" value="3"/>
</dbReference>
<evidence type="ECO:0000256" key="4">
    <source>
        <dbReference type="RuleBase" id="RU004003"/>
    </source>
</evidence>
<sequence>MKRYIMILMIFVLSTGAFASLDDIVSKEYFGYKLINHLINLYDFNKVKYIVKNEDLLSRRSFASVISLIVDNIEKQYSRDGYVSVDLDHLVQIEKMILDFTNELELLYSDNISALSSKITTLEMVIAHKSKMTGLLKPQYDYSQTKTYSDVVKHVESDKKEDPQKKDIKNVIKKLEMKGAMQKVRNADMKKEKYHPDFYKRVNFSCFASPVKNVADALIENTQLNLFVSDDVDSKVTAQIKDMELIDALHNISDQSNTVVDIEGSNIYIRSKNQIVEKSFKIQHIELDEMVGFLNKIKSTNGQIITNPINNSIIVADKLKYVKKIEESIKELDKKDVGADFDTRVIILKYAEAQNVINIISNYKSETGKINANTKANSIVIMDRKRNITQMEELVKIIDIPSFESRQMTYIYSVRYGEAQSILSILQSEAFAGSAAKDLKLSSDDRTNSIILTGSDESINRTLKYIEKLDIRTRQVTIMAKIIEVTLDKSDAEGVNLNMIIPHGVKDKTESEQNKIGLNTFENLGEYSATFEYGTLAKEQVQTFVQSLENNSNAKIVSNPTITTLDNQEAKILIGEKIPFEETTTAEGSTSSTINFKDVGITLTVKPKISPDNYVTLKIHPEISQQNGTTSKGEPIIGTTEADTNVLVKNGHTLVIGGLIKTNNVKTVNSAPLLCDIPVLKRLFRSVRNTEKRIETIVLITPYIIEDYRRNSTLYMNKYSAIKEKEVEND</sequence>
<gene>
    <name evidence="9" type="ORF">C0601_01975</name>
</gene>
<name>A0A2N5ZKX5_MUIH1</name>
<reference evidence="9 10" key="1">
    <citation type="submission" date="2017-11" db="EMBL/GenBank/DDBJ databases">
        <title>Genome-resolved metagenomics identifies genetic mobility, metabolic interactions, and unexpected diversity in perchlorate-reducing communities.</title>
        <authorList>
            <person name="Barnum T.P."/>
            <person name="Figueroa I.A."/>
            <person name="Carlstrom C.I."/>
            <person name="Lucas L.N."/>
            <person name="Engelbrektson A.L."/>
            <person name="Coates J.D."/>
        </authorList>
    </citation>
    <scope>NUCLEOTIDE SEQUENCE [LARGE SCALE GENOMIC DNA]</scope>
    <source>
        <strain evidence="9">BM706</strain>
    </source>
</reference>
<dbReference type="EMBL" id="PKTG01000033">
    <property type="protein sequence ID" value="PLX19358.1"/>
    <property type="molecule type" value="Genomic_DNA"/>
</dbReference>
<dbReference type="Proteomes" id="UP000234857">
    <property type="component" value="Unassembled WGS sequence"/>
</dbReference>
<dbReference type="InterPro" id="IPR004846">
    <property type="entry name" value="T2SS/T3SS_dom"/>
</dbReference>
<dbReference type="InterPro" id="IPR001775">
    <property type="entry name" value="GspD/PilQ"/>
</dbReference>
<keyword evidence="2 6" id="KW-0732">Signal</keyword>
<evidence type="ECO:0000259" key="7">
    <source>
        <dbReference type="Pfam" id="PF00263"/>
    </source>
</evidence>
<keyword evidence="5" id="KW-0813">Transport</keyword>